<keyword evidence="2 4" id="KW-0863">Zinc-finger</keyword>
<dbReference type="Pfam" id="PF15227">
    <property type="entry name" value="zf-C3HC4_4"/>
    <property type="match status" value="1"/>
</dbReference>
<name>A0A3B5M1T7_9TELE</name>
<dbReference type="PANTHER" id="PTHR25465">
    <property type="entry name" value="B-BOX DOMAIN CONTAINING"/>
    <property type="match status" value="1"/>
</dbReference>
<evidence type="ECO:0000256" key="2">
    <source>
        <dbReference type="ARBA" id="ARBA00022771"/>
    </source>
</evidence>
<dbReference type="Ensembl" id="ENSXCOT00000017588.1">
    <property type="protein sequence ID" value="ENSXCOP00000017367.1"/>
    <property type="gene ID" value="ENSXCOG00000013089.1"/>
</dbReference>
<dbReference type="PROSITE" id="PS50089">
    <property type="entry name" value="ZF_RING_2"/>
    <property type="match status" value="1"/>
</dbReference>
<evidence type="ECO:0000313" key="6">
    <source>
        <dbReference type="Ensembl" id="ENSXCOP00000017367.1"/>
    </source>
</evidence>
<dbReference type="InterPro" id="IPR017907">
    <property type="entry name" value="Znf_RING_CS"/>
</dbReference>
<dbReference type="Proteomes" id="UP000261380">
    <property type="component" value="Unplaced"/>
</dbReference>
<keyword evidence="3" id="KW-0862">Zinc</keyword>
<dbReference type="GO" id="GO:0008270">
    <property type="term" value="F:zinc ion binding"/>
    <property type="evidence" value="ECO:0007669"/>
    <property type="project" value="UniProtKB-KW"/>
</dbReference>
<dbReference type="PROSITE" id="PS00518">
    <property type="entry name" value="ZF_RING_1"/>
    <property type="match status" value="1"/>
</dbReference>
<dbReference type="AlphaFoldDB" id="A0A3B5M1T7"/>
<dbReference type="InterPro" id="IPR013083">
    <property type="entry name" value="Znf_RING/FYVE/PHD"/>
</dbReference>
<reference evidence="6" key="1">
    <citation type="submission" date="2025-08" db="UniProtKB">
        <authorList>
            <consortium name="Ensembl"/>
        </authorList>
    </citation>
    <scope>IDENTIFICATION</scope>
</reference>
<sequence>MAHRGGRLEKISCSICLDFLTDPNPVTIPCGHSYCKNCIKTYWVQEHQRRIHSCPQCRKMFRFRPILVKNIIS</sequence>
<evidence type="ECO:0000256" key="3">
    <source>
        <dbReference type="ARBA" id="ARBA00022833"/>
    </source>
</evidence>
<evidence type="ECO:0000256" key="1">
    <source>
        <dbReference type="ARBA" id="ARBA00022723"/>
    </source>
</evidence>
<evidence type="ECO:0000259" key="5">
    <source>
        <dbReference type="PROSITE" id="PS50089"/>
    </source>
</evidence>
<keyword evidence="7" id="KW-1185">Reference proteome</keyword>
<organism evidence="6 7">
    <name type="scientific">Xiphophorus couchianus</name>
    <name type="common">Monterrey platyfish</name>
    <dbReference type="NCBI Taxonomy" id="32473"/>
    <lineage>
        <taxon>Eukaryota</taxon>
        <taxon>Metazoa</taxon>
        <taxon>Chordata</taxon>
        <taxon>Craniata</taxon>
        <taxon>Vertebrata</taxon>
        <taxon>Euteleostomi</taxon>
        <taxon>Actinopterygii</taxon>
        <taxon>Neopterygii</taxon>
        <taxon>Teleostei</taxon>
        <taxon>Neoteleostei</taxon>
        <taxon>Acanthomorphata</taxon>
        <taxon>Ovalentaria</taxon>
        <taxon>Atherinomorphae</taxon>
        <taxon>Cyprinodontiformes</taxon>
        <taxon>Poeciliidae</taxon>
        <taxon>Poeciliinae</taxon>
        <taxon>Xiphophorus</taxon>
    </lineage>
</organism>
<dbReference type="SUPFAM" id="SSF57850">
    <property type="entry name" value="RING/U-box"/>
    <property type="match status" value="1"/>
</dbReference>
<feature type="domain" description="RING-type" evidence="5">
    <location>
        <begin position="13"/>
        <end position="58"/>
    </location>
</feature>
<evidence type="ECO:0000313" key="7">
    <source>
        <dbReference type="Proteomes" id="UP000261380"/>
    </source>
</evidence>
<dbReference type="Gene3D" id="3.30.40.10">
    <property type="entry name" value="Zinc/RING finger domain, C3HC4 (zinc finger)"/>
    <property type="match status" value="1"/>
</dbReference>
<keyword evidence="1" id="KW-0479">Metal-binding</keyword>
<dbReference type="InterPro" id="IPR051051">
    <property type="entry name" value="E3_ubiq-ligase_TRIM/RNF"/>
</dbReference>
<dbReference type="PANTHER" id="PTHR25465:SF5">
    <property type="entry name" value="E3 UBIQUITIN_ISG15 LIGASE TRIM25-RELATED"/>
    <property type="match status" value="1"/>
</dbReference>
<dbReference type="GeneTree" id="ENSGT01150000286922"/>
<dbReference type="SMART" id="SM00184">
    <property type="entry name" value="RING"/>
    <property type="match status" value="1"/>
</dbReference>
<reference evidence="6" key="2">
    <citation type="submission" date="2025-09" db="UniProtKB">
        <authorList>
            <consortium name="Ensembl"/>
        </authorList>
    </citation>
    <scope>IDENTIFICATION</scope>
</reference>
<protein>
    <recommendedName>
        <fullName evidence="5">RING-type domain-containing protein</fullName>
    </recommendedName>
</protein>
<dbReference type="InterPro" id="IPR001841">
    <property type="entry name" value="Znf_RING"/>
</dbReference>
<evidence type="ECO:0000256" key="4">
    <source>
        <dbReference type="PROSITE-ProRule" id="PRU00175"/>
    </source>
</evidence>
<accession>A0A3B5M1T7</accession>
<proteinExistence type="predicted"/>